<evidence type="ECO:0000256" key="9">
    <source>
        <dbReference type="SAM" id="Coils"/>
    </source>
</evidence>
<evidence type="ECO:0000256" key="6">
    <source>
        <dbReference type="ARBA" id="ARBA00023136"/>
    </source>
</evidence>
<keyword evidence="3" id="KW-1003">Cell membrane</keyword>
<feature type="signal peptide" evidence="10">
    <location>
        <begin position="1"/>
        <end position="17"/>
    </location>
</feature>
<dbReference type="VEuPathDB" id="TriTrypDB:Tb427_000188900"/>
<name>A0A1J0RAN9_9TRYP</name>
<dbReference type="GO" id="GO:0005886">
    <property type="term" value="C:plasma membrane"/>
    <property type="evidence" value="ECO:0007669"/>
    <property type="project" value="UniProtKB-SubCell"/>
</dbReference>
<dbReference type="AlphaFoldDB" id="A0A1J0RAN9"/>
<accession>A0A1J0RAN9</accession>
<dbReference type="EMBL" id="KX701003">
    <property type="protein sequence ID" value="APD74959.1"/>
    <property type="molecule type" value="Genomic_DNA"/>
</dbReference>
<evidence type="ECO:0000256" key="1">
    <source>
        <dbReference type="ARBA" id="ARBA00002523"/>
    </source>
</evidence>
<comment type="subcellular location">
    <subcellularLocation>
        <location evidence="2">Cell membrane</location>
        <topology evidence="2">Lipid-anchor</topology>
        <topology evidence="2">GPI-anchor</topology>
    </subcellularLocation>
</comment>
<feature type="chain" id="PRO_5012023428" evidence="10">
    <location>
        <begin position="18"/>
        <end position="464"/>
    </location>
</feature>
<keyword evidence="6" id="KW-0472">Membrane</keyword>
<evidence type="ECO:0000256" key="3">
    <source>
        <dbReference type="ARBA" id="ARBA00022475"/>
    </source>
</evidence>
<dbReference type="InterPro" id="IPR027446">
    <property type="entry name" value="VSG_C_dom_sf"/>
</dbReference>
<evidence type="ECO:0000256" key="8">
    <source>
        <dbReference type="ARBA" id="ARBA00023288"/>
    </source>
</evidence>
<evidence type="ECO:0000256" key="2">
    <source>
        <dbReference type="ARBA" id="ARBA00004609"/>
    </source>
</evidence>
<evidence type="ECO:0000256" key="4">
    <source>
        <dbReference type="ARBA" id="ARBA00022622"/>
    </source>
</evidence>
<evidence type="ECO:0000313" key="12">
    <source>
        <dbReference type="EMBL" id="APD74959.1"/>
    </source>
</evidence>
<dbReference type="InterPro" id="IPR025932">
    <property type="entry name" value="Trypano_VSG_B_N_dom"/>
</dbReference>
<evidence type="ECO:0000256" key="5">
    <source>
        <dbReference type="ARBA" id="ARBA00022729"/>
    </source>
</evidence>
<dbReference type="Gene3D" id="4.10.110.20">
    <property type="entry name" value="Variant surface glycoprotein MITAT 1.2, VSG 221, C-terminal domain"/>
    <property type="match status" value="1"/>
</dbReference>
<keyword evidence="5 10" id="KW-0732">Signal</keyword>
<comment type="function">
    <text evidence="1">VSG forms a coat on the surface of the parasite. The trypanosome evades the immune response of the host by expressing a series of antigenically distinct VSGs from an estimated 1000 VSG genes.</text>
</comment>
<keyword evidence="9" id="KW-0175">Coiled coil</keyword>
<keyword evidence="7" id="KW-0325">Glycoprotein</keyword>
<evidence type="ECO:0000256" key="7">
    <source>
        <dbReference type="ARBA" id="ARBA00023180"/>
    </source>
</evidence>
<proteinExistence type="predicted"/>
<dbReference type="SUPFAM" id="SSF118251">
    <property type="entry name" value="Variant surface glycoprotein MITAT 1.2, VSG 221, C-terminal domain"/>
    <property type="match status" value="1"/>
</dbReference>
<dbReference type="Pfam" id="PF13206">
    <property type="entry name" value="VSG_B"/>
    <property type="match status" value="1"/>
</dbReference>
<feature type="domain" description="Trypanosome variant surface glycoprotein B-type N-terminal" evidence="11">
    <location>
        <begin position="13"/>
        <end position="365"/>
    </location>
</feature>
<organism evidence="12">
    <name type="scientific">Trypanosoma brucei</name>
    <dbReference type="NCBI Taxonomy" id="5691"/>
    <lineage>
        <taxon>Eukaryota</taxon>
        <taxon>Discoba</taxon>
        <taxon>Euglenozoa</taxon>
        <taxon>Kinetoplastea</taxon>
        <taxon>Metakinetoplastina</taxon>
        <taxon>Trypanosomatida</taxon>
        <taxon>Trypanosomatidae</taxon>
        <taxon>Trypanosoma</taxon>
    </lineage>
</organism>
<keyword evidence="4" id="KW-0336">GPI-anchor</keyword>
<protein>
    <submittedName>
        <fullName evidence="12">Variant surface glycoprotein 1125.4747</fullName>
    </submittedName>
</protein>
<dbReference type="GO" id="GO:0098552">
    <property type="term" value="C:side of membrane"/>
    <property type="evidence" value="ECO:0007669"/>
    <property type="project" value="UniProtKB-KW"/>
</dbReference>
<feature type="coiled-coil region" evidence="9">
    <location>
        <begin position="340"/>
        <end position="370"/>
    </location>
</feature>
<evidence type="ECO:0000259" key="11">
    <source>
        <dbReference type="Pfam" id="PF13206"/>
    </source>
</evidence>
<reference evidence="12" key="1">
    <citation type="submission" date="2016-08" db="EMBL/GenBank/DDBJ databases">
        <title>VSG repertoire of Trypanosoma brucei EATRO 1125.</title>
        <authorList>
            <person name="Cross G.A."/>
        </authorList>
    </citation>
    <scope>NUCLEOTIDE SEQUENCE</scope>
    <source>
        <strain evidence="12">EATRO 1125</strain>
    </source>
</reference>
<sequence length="464" mass="49905">MMPITLAFLWPVALTWSARHGRGLADETAGQHRAMCELVRAASATYTPPTVAVDAEALKNKVEAANMSLAQSSWKEMFTEDDTTNAFKNLKGQAATLAKDLAGEVEWENWRRAKKNIQKLKIGTETTGEYPKITNAAPKLAARQHIRLLALQASKLSDRAKTLKTFLTDPSQNKIQQYLTEALYGTGAVAEKLVIGTGTGPSGTTATLCHTADPRKSIAGDFLCMCGDNNAATYECSRAYTAAALTNQGAVDTQWDSLKASCGRIGKSEASSALIYSAVAAWKTALTQKGDGSGDNKVYLGASAGGTCDGTTTKTCIDYTKFFKKASRADLMTLPWLKHLTDAAEQLSEAERKEAQLDNALTQLQIIEASASHIYAAAASNTLETVVGSSQLPTAGTEKESATAGVPKTDDCKAKKGARCKDGCKEVEQGGKKKCVVDPNYKKKRKREQIKMVKRQTPQKSIML</sequence>
<evidence type="ECO:0000256" key="10">
    <source>
        <dbReference type="SAM" id="SignalP"/>
    </source>
</evidence>
<keyword evidence="8" id="KW-0449">Lipoprotein</keyword>